<organism evidence="1 2">
    <name type="scientific">Purpureocillium lilacinum</name>
    <name type="common">Paecilomyces lilacinus</name>
    <dbReference type="NCBI Taxonomy" id="33203"/>
    <lineage>
        <taxon>Eukaryota</taxon>
        <taxon>Fungi</taxon>
        <taxon>Dikarya</taxon>
        <taxon>Ascomycota</taxon>
        <taxon>Pezizomycotina</taxon>
        <taxon>Sordariomycetes</taxon>
        <taxon>Hypocreomycetidae</taxon>
        <taxon>Hypocreales</taxon>
        <taxon>Ophiocordycipitaceae</taxon>
        <taxon>Purpureocillium</taxon>
    </lineage>
</organism>
<name>A0ACC4DK54_PURLI</name>
<reference evidence="1" key="1">
    <citation type="submission" date="2024-12" db="EMBL/GenBank/DDBJ databases">
        <title>Comparative genomics and development of molecular markers within Purpureocillium lilacinum and among Purpureocillium species.</title>
        <authorList>
            <person name="Yeh Z.-Y."/>
            <person name="Ni N.-T."/>
            <person name="Lo P.-H."/>
            <person name="Mushyakhwo K."/>
            <person name="Lin C.-F."/>
            <person name="Nai Y.-S."/>
        </authorList>
    </citation>
    <scope>NUCLEOTIDE SEQUENCE</scope>
    <source>
        <strain evidence="1">NCHU-NPUST-175</strain>
    </source>
</reference>
<evidence type="ECO:0000313" key="2">
    <source>
        <dbReference type="Proteomes" id="UP001638806"/>
    </source>
</evidence>
<comment type="caution">
    <text evidence="1">The sequence shown here is derived from an EMBL/GenBank/DDBJ whole genome shotgun (WGS) entry which is preliminary data.</text>
</comment>
<protein>
    <submittedName>
        <fullName evidence="1">Uncharacterized protein</fullName>
    </submittedName>
</protein>
<evidence type="ECO:0000313" key="1">
    <source>
        <dbReference type="EMBL" id="KAL3956487.1"/>
    </source>
</evidence>
<keyword evidence="2" id="KW-1185">Reference proteome</keyword>
<accession>A0ACC4DK54</accession>
<dbReference type="EMBL" id="JBGNUJ010000008">
    <property type="protein sequence ID" value="KAL3956487.1"/>
    <property type="molecule type" value="Genomic_DNA"/>
</dbReference>
<gene>
    <name evidence="1" type="ORF">ACCO45_009333</name>
</gene>
<sequence length="259" mass="28005">MPRPAFSAVEQKRVTTKDPPPMLVVASYAAGGRKAQRGESGESGDAHTPSFFGFVAQDEDPGLPSARGEEEEEEDMRLTLSPGHISRMPESAAPIVHHFRVRSSPPRIQTLSEHATPSPPRDSASRAAPISRSRPSPGDTQHRTIIIVIIIVSLEKLIGSSSHPHDSSSGVAEAAIACPPAGRQTSPSPRLTYLHALRIHTSPLHASPGTSLCANYRPPPQKVRAKHSTLYEYNRPSTHRIASHLSRFASSSRMIPTHT</sequence>
<dbReference type="Proteomes" id="UP001638806">
    <property type="component" value="Unassembled WGS sequence"/>
</dbReference>
<proteinExistence type="predicted"/>